<dbReference type="InterPro" id="IPR052895">
    <property type="entry name" value="HetReg/Transcr_Mod"/>
</dbReference>
<dbReference type="Proteomes" id="UP001321760">
    <property type="component" value="Unassembled WGS sequence"/>
</dbReference>
<proteinExistence type="predicted"/>
<name>A0AAV9G7L6_9PEZI</name>
<dbReference type="PANTHER" id="PTHR24148">
    <property type="entry name" value="ANKYRIN REPEAT DOMAIN-CONTAINING PROTEIN 39 HOMOLOG-RELATED"/>
    <property type="match status" value="1"/>
</dbReference>
<evidence type="ECO:0000313" key="3">
    <source>
        <dbReference type="Proteomes" id="UP001321760"/>
    </source>
</evidence>
<accession>A0AAV9G7L6</accession>
<gene>
    <name evidence="2" type="ORF">QBC34DRAFT_430424</name>
</gene>
<dbReference type="PANTHER" id="PTHR24148:SF64">
    <property type="entry name" value="HETEROKARYON INCOMPATIBILITY DOMAIN-CONTAINING PROTEIN"/>
    <property type="match status" value="1"/>
</dbReference>
<dbReference type="InterPro" id="IPR010730">
    <property type="entry name" value="HET"/>
</dbReference>
<evidence type="ECO:0000259" key="1">
    <source>
        <dbReference type="Pfam" id="PF06985"/>
    </source>
</evidence>
<protein>
    <submittedName>
        <fullName evidence="2">Heterokaryon incompatibility protein-domain-containing protein</fullName>
    </submittedName>
</protein>
<organism evidence="2 3">
    <name type="scientific">Podospora aff. communis PSN243</name>
    <dbReference type="NCBI Taxonomy" id="3040156"/>
    <lineage>
        <taxon>Eukaryota</taxon>
        <taxon>Fungi</taxon>
        <taxon>Dikarya</taxon>
        <taxon>Ascomycota</taxon>
        <taxon>Pezizomycotina</taxon>
        <taxon>Sordariomycetes</taxon>
        <taxon>Sordariomycetidae</taxon>
        <taxon>Sordariales</taxon>
        <taxon>Podosporaceae</taxon>
        <taxon>Podospora</taxon>
    </lineage>
</organism>
<reference evidence="2" key="1">
    <citation type="journal article" date="2023" name="Mol. Phylogenet. Evol.">
        <title>Genome-scale phylogeny and comparative genomics of the fungal order Sordariales.</title>
        <authorList>
            <person name="Hensen N."/>
            <person name="Bonometti L."/>
            <person name="Westerberg I."/>
            <person name="Brannstrom I.O."/>
            <person name="Guillou S."/>
            <person name="Cros-Aarteil S."/>
            <person name="Calhoun S."/>
            <person name="Haridas S."/>
            <person name="Kuo A."/>
            <person name="Mondo S."/>
            <person name="Pangilinan J."/>
            <person name="Riley R."/>
            <person name="LaButti K."/>
            <person name="Andreopoulos B."/>
            <person name="Lipzen A."/>
            <person name="Chen C."/>
            <person name="Yan M."/>
            <person name="Daum C."/>
            <person name="Ng V."/>
            <person name="Clum A."/>
            <person name="Steindorff A."/>
            <person name="Ohm R.A."/>
            <person name="Martin F."/>
            <person name="Silar P."/>
            <person name="Natvig D.O."/>
            <person name="Lalanne C."/>
            <person name="Gautier V."/>
            <person name="Ament-Velasquez S.L."/>
            <person name="Kruys A."/>
            <person name="Hutchinson M.I."/>
            <person name="Powell A.J."/>
            <person name="Barry K."/>
            <person name="Miller A.N."/>
            <person name="Grigoriev I.V."/>
            <person name="Debuchy R."/>
            <person name="Gladieux P."/>
            <person name="Hiltunen Thoren M."/>
            <person name="Johannesson H."/>
        </authorList>
    </citation>
    <scope>NUCLEOTIDE SEQUENCE</scope>
    <source>
        <strain evidence="2">PSN243</strain>
    </source>
</reference>
<evidence type="ECO:0000313" key="2">
    <source>
        <dbReference type="EMBL" id="KAK4443787.1"/>
    </source>
</evidence>
<sequence>MSSTQTYQYKALSGPRAIRVVVLQPALQLEDPLEGTIEEHLLDSEGSPSREYEALSYVWGETHGTQPMTCNDQTILITQNCDLALRHLRLPSTPRTLWIDSICIDQTSLSERATQVPLMGEIYSSATKTIIWLGPGNPTDATAFRHARTAARLYRFEHRLPLSPLRTLFRRLARPYTHSPSHLAALLPLCQNPWYARIWTLQECFLGRDPTLQSGHLQLPLSDFAEYWLFLSILQGDPFAHATRDCFARLASLIIIPTFAALAGTTSINRKKQRRVVPTNVRAEYATWWEFRKHLPYFLHQACFSNTATDPRDKVHALLPILARLMPELGEFPVRYDAPVGRVYEAFTKWLILYTRRLGVFDLHFPRERSVAGMPRWVFDFGGDTSGDLFVLVGGALCWEAAGESDVDMDLFMASPPGELHVRGARFDSVKLVSPEIPKRMQMAREIAETFVGWLALAVPEEEEFKKVRWQFLQGLASQLMVMNRFKEWGRFYVTEGGCVGISQFDIVPGDQIVVMAGGDVPAMLRAREDGKWAYWGPTVVVGTEMGKFWGEGRVVEEMDVWELV</sequence>
<dbReference type="EMBL" id="MU865986">
    <property type="protein sequence ID" value="KAK4443787.1"/>
    <property type="molecule type" value="Genomic_DNA"/>
</dbReference>
<dbReference type="AlphaFoldDB" id="A0AAV9G7L6"/>
<reference evidence="2" key="2">
    <citation type="submission" date="2023-05" db="EMBL/GenBank/DDBJ databases">
        <authorList>
            <consortium name="Lawrence Berkeley National Laboratory"/>
            <person name="Steindorff A."/>
            <person name="Hensen N."/>
            <person name="Bonometti L."/>
            <person name="Westerberg I."/>
            <person name="Brannstrom I.O."/>
            <person name="Guillou S."/>
            <person name="Cros-Aarteil S."/>
            <person name="Calhoun S."/>
            <person name="Haridas S."/>
            <person name="Kuo A."/>
            <person name="Mondo S."/>
            <person name="Pangilinan J."/>
            <person name="Riley R."/>
            <person name="Labutti K."/>
            <person name="Andreopoulos B."/>
            <person name="Lipzen A."/>
            <person name="Chen C."/>
            <person name="Yanf M."/>
            <person name="Daum C."/>
            <person name="Ng V."/>
            <person name="Clum A."/>
            <person name="Ohm R."/>
            <person name="Martin F."/>
            <person name="Silar P."/>
            <person name="Natvig D."/>
            <person name="Lalanne C."/>
            <person name="Gautier V."/>
            <person name="Ament-Velasquez S.L."/>
            <person name="Kruys A."/>
            <person name="Hutchinson M.I."/>
            <person name="Powell A.J."/>
            <person name="Barry K."/>
            <person name="Miller A.N."/>
            <person name="Grigoriev I.V."/>
            <person name="Debuchy R."/>
            <person name="Gladieux P."/>
            <person name="Thoren M.H."/>
            <person name="Johannesson H."/>
        </authorList>
    </citation>
    <scope>NUCLEOTIDE SEQUENCE</scope>
    <source>
        <strain evidence="2">PSN243</strain>
    </source>
</reference>
<keyword evidence="3" id="KW-1185">Reference proteome</keyword>
<dbReference type="Pfam" id="PF06985">
    <property type="entry name" value="HET"/>
    <property type="match status" value="1"/>
</dbReference>
<feature type="domain" description="Heterokaryon incompatibility" evidence="1">
    <location>
        <begin position="52"/>
        <end position="203"/>
    </location>
</feature>
<comment type="caution">
    <text evidence="2">The sequence shown here is derived from an EMBL/GenBank/DDBJ whole genome shotgun (WGS) entry which is preliminary data.</text>
</comment>